<dbReference type="RefSeq" id="WP_310341873.1">
    <property type="nucleotide sequence ID" value="NZ_JAVDXQ010000001.1"/>
</dbReference>
<dbReference type="EMBL" id="JAVDXQ010000001">
    <property type="protein sequence ID" value="MDR7295458.1"/>
    <property type="molecule type" value="Genomic_DNA"/>
</dbReference>
<protein>
    <submittedName>
        <fullName evidence="1">Uncharacterized protein</fullName>
    </submittedName>
</protein>
<evidence type="ECO:0000313" key="2">
    <source>
        <dbReference type="Proteomes" id="UP001180536"/>
    </source>
</evidence>
<sequence>MADEIADRAAQALELGKAALGLTSGEARDAGSQLLEHLKHIGFAADMSVADCTVNLQELWGVGAADKRCGGFGFLGEHFPRARG</sequence>
<comment type="caution">
    <text evidence="1">The sequence shown here is derived from an EMBL/GenBank/DDBJ whole genome shotgun (WGS) entry which is preliminary data.</text>
</comment>
<dbReference type="Proteomes" id="UP001180536">
    <property type="component" value="Unassembled WGS sequence"/>
</dbReference>
<accession>A0ABU1Z4B4</accession>
<proteinExistence type="predicted"/>
<name>A0ABU1Z4B4_9BURK</name>
<reference evidence="1 2" key="1">
    <citation type="submission" date="2023-07" db="EMBL/GenBank/DDBJ databases">
        <title>Sorghum-associated microbial communities from plants grown in Nebraska, USA.</title>
        <authorList>
            <person name="Schachtman D."/>
        </authorList>
    </citation>
    <scope>NUCLEOTIDE SEQUENCE [LARGE SCALE GENOMIC DNA]</scope>
    <source>
        <strain evidence="1 2">BE310</strain>
    </source>
</reference>
<gene>
    <name evidence="1" type="ORF">J2X16_000779</name>
</gene>
<keyword evidence="2" id="KW-1185">Reference proteome</keyword>
<organism evidence="1 2">
    <name type="scientific">Pelomonas aquatica</name>
    <dbReference type="NCBI Taxonomy" id="431058"/>
    <lineage>
        <taxon>Bacteria</taxon>
        <taxon>Pseudomonadati</taxon>
        <taxon>Pseudomonadota</taxon>
        <taxon>Betaproteobacteria</taxon>
        <taxon>Burkholderiales</taxon>
        <taxon>Sphaerotilaceae</taxon>
        <taxon>Roseateles</taxon>
    </lineage>
</organism>
<evidence type="ECO:0000313" key="1">
    <source>
        <dbReference type="EMBL" id="MDR7295458.1"/>
    </source>
</evidence>